<dbReference type="EMBL" id="OX459125">
    <property type="protein sequence ID" value="CAI9116009.1"/>
    <property type="molecule type" value="Genomic_DNA"/>
</dbReference>
<feature type="compositionally biased region" description="Acidic residues" evidence="1">
    <location>
        <begin position="181"/>
        <end position="192"/>
    </location>
</feature>
<evidence type="ECO:0000313" key="3">
    <source>
        <dbReference type="Proteomes" id="UP001161247"/>
    </source>
</evidence>
<organism evidence="2 3">
    <name type="scientific">Oldenlandia corymbosa var. corymbosa</name>
    <dbReference type="NCBI Taxonomy" id="529605"/>
    <lineage>
        <taxon>Eukaryota</taxon>
        <taxon>Viridiplantae</taxon>
        <taxon>Streptophyta</taxon>
        <taxon>Embryophyta</taxon>
        <taxon>Tracheophyta</taxon>
        <taxon>Spermatophyta</taxon>
        <taxon>Magnoliopsida</taxon>
        <taxon>eudicotyledons</taxon>
        <taxon>Gunneridae</taxon>
        <taxon>Pentapetalae</taxon>
        <taxon>asterids</taxon>
        <taxon>lamiids</taxon>
        <taxon>Gentianales</taxon>
        <taxon>Rubiaceae</taxon>
        <taxon>Rubioideae</taxon>
        <taxon>Spermacoceae</taxon>
        <taxon>Hedyotis-Oldenlandia complex</taxon>
        <taxon>Oldenlandia</taxon>
    </lineage>
</organism>
<feature type="region of interest" description="Disordered" evidence="1">
    <location>
        <begin position="411"/>
        <end position="490"/>
    </location>
</feature>
<feature type="region of interest" description="Disordered" evidence="1">
    <location>
        <begin position="336"/>
        <end position="388"/>
    </location>
</feature>
<feature type="compositionally biased region" description="Basic and acidic residues" evidence="1">
    <location>
        <begin position="118"/>
        <end position="129"/>
    </location>
</feature>
<protein>
    <submittedName>
        <fullName evidence="2">OLC1v1017045C1</fullName>
    </submittedName>
</protein>
<feature type="compositionally biased region" description="Basic and acidic residues" evidence="1">
    <location>
        <begin position="37"/>
        <end position="63"/>
    </location>
</feature>
<feature type="compositionally biased region" description="Basic and acidic residues" evidence="1">
    <location>
        <begin position="527"/>
        <end position="542"/>
    </location>
</feature>
<feature type="compositionally biased region" description="Basic residues" evidence="1">
    <location>
        <begin position="517"/>
        <end position="526"/>
    </location>
</feature>
<feature type="region of interest" description="Disordered" evidence="1">
    <location>
        <begin position="1"/>
        <end position="206"/>
    </location>
</feature>
<accession>A0AAV1E8I4</accession>
<gene>
    <name evidence="2" type="ORF">OLC1_LOCUS22407</name>
</gene>
<keyword evidence="3" id="KW-1185">Reference proteome</keyword>
<evidence type="ECO:0000256" key="1">
    <source>
        <dbReference type="SAM" id="MobiDB-lite"/>
    </source>
</evidence>
<feature type="compositionally biased region" description="Basic and acidic residues" evidence="1">
    <location>
        <begin position="338"/>
        <end position="377"/>
    </location>
</feature>
<feature type="region of interest" description="Disordered" evidence="1">
    <location>
        <begin position="517"/>
        <end position="550"/>
    </location>
</feature>
<feature type="compositionally biased region" description="Basic residues" evidence="1">
    <location>
        <begin position="417"/>
        <end position="428"/>
    </location>
</feature>
<feature type="compositionally biased region" description="Basic residues" evidence="1">
    <location>
        <begin position="152"/>
        <end position="167"/>
    </location>
</feature>
<name>A0AAV1E8I4_OLDCO</name>
<feature type="compositionally biased region" description="Basic and acidic residues" evidence="1">
    <location>
        <begin position="72"/>
        <end position="98"/>
    </location>
</feature>
<reference evidence="2" key="1">
    <citation type="submission" date="2023-03" db="EMBL/GenBank/DDBJ databases">
        <authorList>
            <person name="Julca I."/>
        </authorList>
    </citation>
    <scope>NUCLEOTIDE SEQUENCE</scope>
</reference>
<evidence type="ECO:0000313" key="2">
    <source>
        <dbReference type="EMBL" id="CAI9116009.1"/>
    </source>
</evidence>
<dbReference type="Proteomes" id="UP001161247">
    <property type="component" value="Chromosome 8"/>
</dbReference>
<proteinExistence type="predicted"/>
<sequence>MESSEEEDSIENHPSLPPNYLSLAQLRDQWLQKQKKKQIDEEAKQNQEQEKEREKQKQPERQGKLVAASQRLRQEKGKKKVVEEEPGRGRNAWKRVEGSQKFYVSQRALGANTTEIGGDERQLKSEECTKQGSTHQGVAGVGGQEETIAGERKKKKKKRKNWGKRGNRANGNPVGALESPENLEDSNCIDDGEDKRKGGLGRNATGNREVEGKINVSMNGVVPDYKGELVNLFSAGGKCGHDEEFKVQDLGNQDDHRLVHTVFSVSTVKWSPKSMAEEKVHVARNGVDQEMLEAGNVGMAAVSPELNREDCSVSVGRNKRGEGRASYRHKRNVHNLRNTRDSSDSKMELGCEKNVEEERVLDKEHERNGMQKEKTDRAAQPGGDKTVVEDNLTPKIRRDLRFLSLEENKEGNAALRKGQHGRPKRGFGKSKDGFGNSRDSTDSKMELGCEKNVEDESALDKEHERNAVQKERTARAAYPNDSKTMVEDNLTPKIGKDLKFLSLDGNKEGNVALRKGQHGWRKRGFGKSKDPKGLVWVKKGENSDSNAAAT</sequence>
<dbReference type="AlphaFoldDB" id="A0AAV1E8I4"/>
<feature type="compositionally biased region" description="Basic and acidic residues" evidence="1">
    <location>
        <begin position="439"/>
        <end position="474"/>
    </location>
</feature>